<gene>
    <name evidence="3" type="ORF">BN55_00575</name>
</gene>
<dbReference type="eggNOG" id="COG0671">
    <property type="taxonomic scope" value="Bacteria"/>
</dbReference>
<name>I7L663_9LACO</name>
<comment type="caution">
    <text evidence="3">The sequence shown here is derived from an EMBL/GenBank/DDBJ whole genome shotgun (WGS) entry which is preliminary data.</text>
</comment>
<evidence type="ECO:0000259" key="2">
    <source>
        <dbReference type="SMART" id="SM00014"/>
    </source>
</evidence>
<dbReference type="OrthoDB" id="9789113at2"/>
<reference evidence="3 4" key="1">
    <citation type="submission" date="2012-06" db="EMBL/GenBank/DDBJ databases">
        <title>Draft Genome Sequence of Lactobacillus hominis Strain CRBIP 24.179T, isolated from human intestine.</title>
        <authorList>
            <person name="Cousin S."/>
            <person name="Ma L."/>
            <person name="Bizet C."/>
            <person name="Loux V."/>
            <person name="Bouchier C."/>
            <person name="Clermont D."/>
            <person name="Creno S."/>
        </authorList>
    </citation>
    <scope>NUCLEOTIDE SEQUENCE [LARGE SCALE GENOMIC DNA]</scope>
    <source>
        <strain evidence="4">CRBIP 24.179T</strain>
    </source>
</reference>
<evidence type="ECO:0000313" key="4">
    <source>
        <dbReference type="Proteomes" id="UP000009320"/>
    </source>
</evidence>
<accession>I7L663</accession>
<keyword evidence="4" id="KW-1185">Reference proteome</keyword>
<dbReference type="RefSeq" id="WP_008470739.1">
    <property type="nucleotide sequence ID" value="NZ_AYZP01000002.1"/>
</dbReference>
<dbReference type="EMBL" id="CAKE01000010">
    <property type="protein sequence ID" value="CCI81832.1"/>
    <property type="molecule type" value="Genomic_DNA"/>
</dbReference>
<keyword evidence="1" id="KW-0472">Membrane</keyword>
<dbReference type="Pfam" id="PF01569">
    <property type="entry name" value="PAP2"/>
    <property type="match status" value="1"/>
</dbReference>
<dbReference type="Proteomes" id="UP000009320">
    <property type="component" value="Unassembled WGS sequence"/>
</dbReference>
<keyword evidence="1" id="KW-0812">Transmembrane</keyword>
<protein>
    <submittedName>
        <fullName evidence="3">Membrane-associated phospholipid phosphatase</fullName>
    </submittedName>
</protein>
<sequence>MKRYKNAVYVGLPIFLIFAISIMLNAGWIHSFDSFFQNMVRSIPNLKDLMLKITLLAAPKVDLIWMVLIAVILWFKKMRPLATSIVLTLVSADAVGWIVKHLIQRSRPVGHLAIDDGFSFPSGHTLGMGIIVIWLMMVLIPKLVKNRTYRVWIDVVLVIWLVIVMYSRVYVLAHYPTDVCASVALALTWVGVAQICLKELAHKLWNVDIL</sequence>
<dbReference type="PANTHER" id="PTHR14969:SF13">
    <property type="entry name" value="AT30094P"/>
    <property type="match status" value="1"/>
</dbReference>
<dbReference type="AlphaFoldDB" id="I7L663"/>
<keyword evidence="1" id="KW-1133">Transmembrane helix</keyword>
<feature type="transmembrane region" description="Helical" evidence="1">
    <location>
        <begin position="7"/>
        <end position="29"/>
    </location>
</feature>
<feature type="transmembrane region" description="Helical" evidence="1">
    <location>
        <begin position="49"/>
        <end position="74"/>
    </location>
</feature>
<dbReference type="PANTHER" id="PTHR14969">
    <property type="entry name" value="SPHINGOSINE-1-PHOSPHATE PHOSPHOHYDROLASE"/>
    <property type="match status" value="1"/>
</dbReference>
<dbReference type="STRING" id="1423758.FC41_GL000959"/>
<feature type="transmembrane region" description="Helical" evidence="1">
    <location>
        <begin position="119"/>
        <end position="139"/>
    </location>
</feature>
<feature type="transmembrane region" description="Helical" evidence="1">
    <location>
        <begin position="151"/>
        <end position="173"/>
    </location>
</feature>
<dbReference type="SUPFAM" id="SSF48317">
    <property type="entry name" value="Acid phosphatase/Vanadium-dependent haloperoxidase"/>
    <property type="match status" value="1"/>
</dbReference>
<evidence type="ECO:0000256" key="1">
    <source>
        <dbReference type="SAM" id="Phobius"/>
    </source>
</evidence>
<dbReference type="InterPro" id="IPR000326">
    <property type="entry name" value="PAP2/HPO"/>
</dbReference>
<organism evidence="3 4">
    <name type="scientific">Lactobacillus hominis DSM 23910 = CRBIP 24.179</name>
    <dbReference type="NCBI Taxonomy" id="1423758"/>
    <lineage>
        <taxon>Bacteria</taxon>
        <taxon>Bacillati</taxon>
        <taxon>Bacillota</taxon>
        <taxon>Bacilli</taxon>
        <taxon>Lactobacillales</taxon>
        <taxon>Lactobacillaceae</taxon>
        <taxon>Lactobacillus</taxon>
    </lineage>
</organism>
<feature type="transmembrane region" description="Helical" evidence="1">
    <location>
        <begin position="81"/>
        <end position="99"/>
    </location>
</feature>
<dbReference type="Gene3D" id="1.20.144.10">
    <property type="entry name" value="Phosphatidic acid phosphatase type 2/haloperoxidase"/>
    <property type="match status" value="1"/>
</dbReference>
<dbReference type="PATRIC" id="fig|1423758.3.peg.970"/>
<dbReference type="SMART" id="SM00014">
    <property type="entry name" value="acidPPc"/>
    <property type="match status" value="1"/>
</dbReference>
<feature type="domain" description="Phosphatidic acid phosphatase type 2/haloperoxidase" evidence="2">
    <location>
        <begin position="82"/>
        <end position="194"/>
    </location>
</feature>
<dbReference type="GeneID" id="82847073"/>
<proteinExistence type="predicted"/>
<dbReference type="CDD" id="cd03392">
    <property type="entry name" value="PAP2_like_2"/>
    <property type="match status" value="1"/>
</dbReference>
<evidence type="ECO:0000313" key="3">
    <source>
        <dbReference type="EMBL" id="CCI81832.1"/>
    </source>
</evidence>
<dbReference type="InterPro" id="IPR036938">
    <property type="entry name" value="PAP2/HPO_sf"/>
</dbReference>